<comment type="caution">
    <text evidence="1">The sequence shown here is derived from an EMBL/GenBank/DDBJ whole genome shotgun (WGS) entry which is preliminary data.</text>
</comment>
<gene>
    <name evidence="1" type="ORF">RND71_016295</name>
</gene>
<evidence type="ECO:0000313" key="1">
    <source>
        <dbReference type="EMBL" id="KAK4364937.1"/>
    </source>
</evidence>
<organism evidence="1 2">
    <name type="scientific">Anisodus tanguticus</name>
    <dbReference type="NCBI Taxonomy" id="243964"/>
    <lineage>
        <taxon>Eukaryota</taxon>
        <taxon>Viridiplantae</taxon>
        <taxon>Streptophyta</taxon>
        <taxon>Embryophyta</taxon>
        <taxon>Tracheophyta</taxon>
        <taxon>Spermatophyta</taxon>
        <taxon>Magnoliopsida</taxon>
        <taxon>eudicotyledons</taxon>
        <taxon>Gunneridae</taxon>
        <taxon>Pentapetalae</taxon>
        <taxon>asterids</taxon>
        <taxon>lamiids</taxon>
        <taxon>Solanales</taxon>
        <taxon>Solanaceae</taxon>
        <taxon>Solanoideae</taxon>
        <taxon>Hyoscyameae</taxon>
        <taxon>Anisodus</taxon>
    </lineage>
</organism>
<reference evidence="1" key="1">
    <citation type="submission" date="2023-12" db="EMBL/GenBank/DDBJ databases">
        <title>Genome assembly of Anisodus tanguticus.</title>
        <authorList>
            <person name="Wang Y.-J."/>
        </authorList>
    </citation>
    <scope>NUCLEOTIDE SEQUENCE</scope>
    <source>
        <strain evidence="1">KB-2021</strain>
        <tissue evidence="1">Leaf</tissue>
    </source>
</reference>
<keyword evidence="2" id="KW-1185">Reference proteome</keyword>
<name>A0AAE1S8M2_9SOLA</name>
<evidence type="ECO:0000313" key="2">
    <source>
        <dbReference type="Proteomes" id="UP001291623"/>
    </source>
</evidence>
<proteinExistence type="predicted"/>
<accession>A0AAE1S8M2</accession>
<sequence>MAEVDEKIALVRAKLREVDHLLNLFREVREMLDDFVPLSRNLGLSKTVRVEFKVQPHRKATTAASVTASESDDFLPIILESTDEKKSWRWNSQNDNVSTMLVSSDVIFDKFMETIIRRGELNCRHDSICVKYMTNVGAFLMDNAPPIEIKNDEDGCRPSPIPYANHKWERSIEVSRSGINNVSFSSIDSSSSLDVSEDSSLSLNVLED</sequence>
<dbReference type="AlphaFoldDB" id="A0AAE1S8M2"/>
<dbReference type="Proteomes" id="UP001291623">
    <property type="component" value="Unassembled WGS sequence"/>
</dbReference>
<dbReference type="EMBL" id="JAVYJV010000008">
    <property type="protein sequence ID" value="KAK4364937.1"/>
    <property type="molecule type" value="Genomic_DNA"/>
</dbReference>
<protein>
    <submittedName>
        <fullName evidence="1">Uncharacterized protein</fullName>
    </submittedName>
</protein>